<reference evidence="1" key="1">
    <citation type="submission" date="2023-02" db="EMBL/GenBank/DDBJ databases">
        <title>Complete genome sequence of Limosilactobacillus reuteri SRCM217616 isolated from Bos taurus feces.</title>
        <authorList>
            <person name="Yang H.-G."/>
            <person name="Kim J.-W."/>
            <person name="Ha G.-S."/>
            <person name="Yang H.-J."/>
            <person name="Jeong D.-Y."/>
        </authorList>
    </citation>
    <scope>NUCLEOTIDE SEQUENCE</scope>
    <source>
        <strain evidence="1">SRCM217616</strain>
    </source>
</reference>
<dbReference type="AlphaFoldDB" id="A0AAW6JFH9"/>
<name>A0AAW6JFH9_LIMRT</name>
<organism evidence="1 2">
    <name type="scientific">Limosilactobacillus reuteri</name>
    <name type="common">Lactobacillus reuteri</name>
    <dbReference type="NCBI Taxonomy" id="1598"/>
    <lineage>
        <taxon>Bacteria</taxon>
        <taxon>Bacillati</taxon>
        <taxon>Bacillota</taxon>
        <taxon>Bacilli</taxon>
        <taxon>Lactobacillales</taxon>
        <taxon>Lactobacillaceae</taxon>
        <taxon>Limosilactobacillus</taxon>
    </lineage>
</organism>
<protein>
    <submittedName>
        <fullName evidence="1">XkdX family protein</fullName>
    </submittedName>
</protein>
<dbReference type="RefSeq" id="WP_152726951.1">
    <property type="nucleotide sequence ID" value="NZ_JAQTKT010000001.1"/>
</dbReference>
<accession>A0AAW6JFH9</accession>
<dbReference type="Pfam" id="PF09693">
    <property type="entry name" value="Phage_XkdX"/>
    <property type="match status" value="1"/>
</dbReference>
<proteinExistence type="predicted"/>
<dbReference type="Proteomes" id="UP001217945">
    <property type="component" value="Unassembled WGS sequence"/>
</dbReference>
<gene>
    <name evidence="1" type="ORF">PSQ53_10635</name>
</gene>
<dbReference type="NCBIfam" id="TIGR01669">
    <property type="entry name" value="phage_XkdX"/>
    <property type="match status" value="1"/>
</dbReference>
<evidence type="ECO:0000313" key="2">
    <source>
        <dbReference type="Proteomes" id="UP001217945"/>
    </source>
</evidence>
<dbReference type="InterPro" id="IPR010022">
    <property type="entry name" value="XkdX"/>
</dbReference>
<evidence type="ECO:0000313" key="1">
    <source>
        <dbReference type="EMBL" id="MDD1383361.1"/>
    </source>
</evidence>
<dbReference type="EMBL" id="JAQTKT010000001">
    <property type="protein sequence ID" value="MDD1383361.1"/>
    <property type="molecule type" value="Genomic_DNA"/>
</dbReference>
<sequence>MFNLVQQSYQAGWYTLDNVKTFVLANMITKDEYKTITGQDYAQPQQTLP</sequence>
<comment type="caution">
    <text evidence="1">The sequence shown here is derived from an EMBL/GenBank/DDBJ whole genome shotgun (WGS) entry which is preliminary data.</text>
</comment>